<dbReference type="EMBL" id="CP061032">
    <property type="protein sequence ID" value="QNP91038.1"/>
    <property type="molecule type" value="Genomic_DNA"/>
</dbReference>
<evidence type="ECO:0000313" key="3">
    <source>
        <dbReference type="Proteomes" id="UP000516235"/>
    </source>
</evidence>
<dbReference type="AlphaFoldDB" id="A0A7H0K172"/>
<keyword evidence="2" id="KW-0132">Cell division</keyword>
<dbReference type="KEGG" id="cluj:IAU68_04575"/>
<dbReference type="RefSeq" id="WP_171193523.1">
    <property type="nucleotide sequence ID" value="NZ_CP061032.1"/>
</dbReference>
<proteinExistence type="predicted"/>
<evidence type="ECO:0000313" key="2">
    <source>
        <dbReference type="EMBL" id="QNP91038.1"/>
    </source>
</evidence>
<dbReference type="GO" id="GO:0051301">
    <property type="term" value="P:cell division"/>
    <property type="evidence" value="ECO:0007669"/>
    <property type="project" value="UniProtKB-KW"/>
</dbReference>
<keyword evidence="2" id="KW-0131">Cell cycle</keyword>
<dbReference type="Proteomes" id="UP000642876">
    <property type="component" value="Unassembled WGS sequence"/>
</dbReference>
<reference evidence="3 4" key="1">
    <citation type="submission" date="2020-08" db="EMBL/GenBank/DDBJ databases">
        <title>novel species in genus Corynebacterium.</title>
        <authorList>
            <person name="Zhang G."/>
        </authorList>
    </citation>
    <scope>NUCLEOTIDE SEQUENCE [LARGE SCALE GENOMIC DNA]</scope>
    <source>
        <strain evidence="3 4">zg-917</strain>
        <strain evidence="2">Zg-917</strain>
    </source>
</reference>
<evidence type="ECO:0000313" key="1">
    <source>
        <dbReference type="EMBL" id="MBC3178495.1"/>
    </source>
</evidence>
<accession>A0A7H0K172</accession>
<gene>
    <name evidence="1" type="ORF">H7348_04080</name>
    <name evidence="2" type="ORF">IAU68_04575</name>
</gene>
<name>A0A7H0K172_9CORY</name>
<sequence>MLSWIILILVLILLSIIGVKLFATVFGRGEALPPMPPTAEVKEANRRAVEEGNFGDIQLEVVQRGYRMDQVDVLIEQLAGGALKPETRVESPEENVSSTNQ</sequence>
<dbReference type="Proteomes" id="UP000516235">
    <property type="component" value="Chromosome"/>
</dbReference>
<dbReference type="EMBL" id="JACMYE010000003">
    <property type="protein sequence ID" value="MBC3178495.1"/>
    <property type="molecule type" value="Genomic_DNA"/>
</dbReference>
<organism evidence="2 3">
    <name type="scientific">Corynebacterium lujinxingii</name>
    <dbReference type="NCBI Taxonomy" id="2763010"/>
    <lineage>
        <taxon>Bacteria</taxon>
        <taxon>Bacillati</taxon>
        <taxon>Actinomycetota</taxon>
        <taxon>Actinomycetes</taxon>
        <taxon>Mycobacteriales</taxon>
        <taxon>Corynebacteriaceae</taxon>
        <taxon>Corynebacterium</taxon>
    </lineage>
</organism>
<keyword evidence="4" id="KW-1185">Reference proteome</keyword>
<evidence type="ECO:0000313" key="4">
    <source>
        <dbReference type="Proteomes" id="UP000642876"/>
    </source>
</evidence>
<protein>
    <submittedName>
        <fullName evidence="2">Cell division protein DivIVA</fullName>
    </submittedName>
</protein>